<gene>
    <name evidence="1" type="ORF">F0U60_18950</name>
</gene>
<keyword evidence="2" id="KW-1185">Reference proteome</keyword>
<accession>A0ABY9WQ82</accession>
<dbReference type="EMBL" id="CP043494">
    <property type="protein sequence ID" value="WNG45961.1"/>
    <property type="molecule type" value="Genomic_DNA"/>
</dbReference>
<name>A0ABY9WQ82_9BACT</name>
<protein>
    <submittedName>
        <fullName evidence="1">Uncharacterized protein</fullName>
    </submittedName>
</protein>
<evidence type="ECO:0000313" key="1">
    <source>
        <dbReference type="EMBL" id="WNG45961.1"/>
    </source>
</evidence>
<evidence type="ECO:0000313" key="2">
    <source>
        <dbReference type="Proteomes" id="UP001611383"/>
    </source>
</evidence>
<sequence>MHPSVAFAIDDTEDWQLPLAGPGLLLNVPFEGHWRQSPSLHFEAAPNYRLRLMSGGQPLLWVRIHGWWDLCGFLRGNASAPWGLPPLSAAEVRAVVHAPGTERWWEAWMWHLGRAIAHSEHSVLHAGRWCLRPLLATSAPGARRYPFSTMGWQFGQPPLPPHSPEGVLRFERFRVEDWRDLGESSEERMRAGAMMPLRAPSPEDDGRVKSWRKRARDGTLPPVLLLYVDLLMKWLVLDGYDRVHAALLEGVTPPLLGLWPVHDEALPATPERNQGSMQAAELLLREGETPALIDRVNRMLRVNHAQRRRGTVTRGWPLRGGVEAWRAEVLASRRSNPFQADAHDWDWFVSSRD</sequence>
<dbReference type="Proteomes" id="UP001611383">
    <property type="component" value="Chromosome"/>
</dbReference>
<organism evidence="1 2">
    <name type="scientific">Archangium minus</name>
    <dbReference type="NCBI Taxonomy" id="83450"/>
    <lineage>
        <taxon>Bacteria</taxon>
        <taxon>Pseudomonadati</taxon>
        <taxon>Myxococcota</taxon>
        <taxon>Myxococcia</taxon>
        <taxon>Myxococcales</taxon>
        <taxon>Cystobacterineae</taxon>
        <taxon>Archangiaceae</taxon>
        <taxon>Archangium</taxon>
    </lineage>
</organism>
<proteinExistence type="predicted"/>
<dbReference type="RefSeq" id="WP_395821856.1">
    <property type="nucleotide sequence ID" value="NZ_CP043494.1"/>
</dbReference>
<reference evidence="1 2" key="1">
    <citation type="submission" date="2019-08" db="EMBL/GenBank/DDBJ databases">
        <title>Archangium and Cystobacter genomes.</title>
        <authorList>
            <person name="Chen I.-C.K."/>
            <person name="Wielgoss S."/>
        </authorList>
    </citation>
    <scope>NUCLEOTIDE SEQUENCE [LARGE SCALE GENOMIC DNA]</scope>
    <source>
        <strain evidence="1 2">Cbm 6</strain>
    </source>
</reference>